<name>A0A4R0PZT4_9SPHI</name>
<dbReference type="InterPro" id="IPR032808">
    <property type="entry name" value="DoxX"/>
</dbReference>
<keyword evidence="4 7" id="KW-0812">Transmembrane</keyword>
<feature type="transmembrane region" description="Helical" evidence="7">
    <location>
        <begin position="119"/>
        <end position="140"/>
    </location>
</feature>
<comment type="similarity">
    <text evidence="2">Belongs to the DoxX family.</text>
</comment>
<evidence type="ECO:0000256" key="5">
    <source>
        <dbReference type="ARBA" id="ARBA00022989"/>
    </source>
</evidence>
<evidence type="ECO:0000256" key="6">
    <source>
        <dbReference type="ARBA" id="ARBA00023136"/>
    </source>
</evidence>
<evidence type="ECO:0000256" key="3">
    <source>
        <dbReference type="ARBA" id="ARBA00022475"/>
    </source>
</evidence>
<dbReference type="PANTHER" id="PTHR33452:SF1">
    <property type="entry name" value="INNER MEMBRANE PROTEIN YPHA-RELATED"/>
    <property type="match status" value="1"/>
</dbReference>
<keyword evidence="5 7" id="KW-1133">Transmembrane helix</keyword>
<feature type="transmembrane region" description="Helical" evidence="7">
    <location>
        <begin position="83"/>
        <end position="99"/>
    </location>
</feature>
<reference evidence="8 9" key="1">
    <citation type="submission" date="2019-02" db="EMBL/GenBank/DDBJ databases">
        <title>Pedobacter sp. RP-3-21 sp. nov., isolated from Arctic soil.</title>
        <authorList>
            <person name="Dahal R.H."/>
        </authorList>
    </citation>
    <scope>NUCLEOTIDE SEQUENCE [LARGE SCALE GENOMIC DNA]</scope>
    <source>
        <strain evidence="8 9">RP-3-21</strain>
    </source>
</reference>
<keyword evidence="3" id="KW-1003">Cell membrane</keyword>
<dbReference type="Pfam" id="PF07681">
    <property type="entry name" value="DoxX"/>
    <property type="match status" value="1"/>
</dbReference>
<evidence type="ECO:0000256" key="1">
    <source>
        <dbReference type="ARBA" id="ARBA00004651"/>
    </source>
</evidence>
<dbReference type="RefSeq" id="WP_131527950.1">
    <property type="nucleotide sequence ID" value="NZ_SJSO01000003.1"/>
</dbReference>
<dbReference type="OrthoDB" id="346004at2"/>
<dbReference type="AlphaFoldDB" id="A0A4R0PZT4"/>
<dbReference type="EMBL" id="SJSO01000003">
    <property type="protein sequence ID" value="TCD28771.1"/>
    <property type="molecule type" value="Genomic_DNA"/>
</dbReference>
<sequence>MIQRFLFENQNDWVGLILRITIAIVLFPHGAQKLLGWWNGHGYSSTMHFLTGKVGLPYIIGWLVIMIEFFCPLFILAGFASRLWGLLVVILMIGILVTVQNQYFFMNWFNEQQGEGMEFFLLLIGLGVALIVNGSGKISIDSLITTPSKLGTL</sequence>
<dbReference type="Proteomes" id="UP000293925">
    <property type="component" value="Unassembled WGS sequence"/>
</dbReference>
<evidence type="ECO:0000256" key="7">
    <source>
        <dbReference type="SAM" id="Phobius"/>
    </source>
</evidence>
<evidence type="ECO:0000313" key="9">
    <source>
        <dbReference type="Proteomes" id="UP000293925"/>
    </source>
</evidence>
<feature type="transmembrane region" description="Helical" evidence="7">
    <location>
        <begin position="55"/>
        <end position="76"/>
    </location>
</feature>
<evidence type="ECO:0000313" key="8">
    <source>
        <dbReference type="EMBL" id="TCD28771.1"/>
    </source>
</evidence>
<proteinExistence type="inferred from homology"/>
<organism evidence="8 9">
    <name type="scientific">Pedobacter psychrodurus</name>
    <dbReference type="NCBI Taxonomy" id="2530456"/>
    <lineage>
        <taxon>Bacteria</taxon>
        <taxon>Pseudomonadati</taxon>
        <taxon>Bacteroidota</taxon>
        <taxon>Sphingobacteriia</taxon>
        <taxon>Sphingobacteriales</taxon>
        <taxon>Sphingobacteriaceae</taxon>
        <taxon>Pedobacter</taxon>
    </lineage>
</organism>
<gene>
    <name evidence="8" type="ORF">EZ456_05155</name>
</gene>
<accession>A0A4R0PZT4</accession>
<keyword evidence="9" id="KW-1185">Reference proteome</keyword>
<dbReference type="PANTHER" id="PTHR33452">
    <property type="entry name" value="OXIDOREDUCTASE CATD-RELATED"/>
    <property type="match status" value="1"/>
</dbReference>
<keyword evidence="6 7" id="KW-0472">Membrane</keyword>
<evidence type="ECO:0000256" key="4">
    <source>
        <dbReference type="ARBA" id="ARBA00022692"/>
    </source>
</evidence>
<comment type="caution">
    <text evidence="8">The sequence shown here is derived from an EMBL/GenBank/DDBJ whole genome shotgun (WGS) entry which is preliminary data.</text>
</comment>
<dbReference type="InterPro" id="IPR051907">
    <property type="entry name" value="DoxX-like_oxidoreductase"/>
</dbReference>
<feature type="transmembrane region" description="Helical" evidence="7">
    <location>
        <begin position="12"/>
        <end position="31"/>
    </location>
</feature>
<protein>
    <submittedName>
        <fullName evidence="8">DoxX family protein</fullName>
    </submittedName>
</protein>
<comment type="subcellular location">
    <subcellularLocation>
        <location evidence="1">Cell membrane</location>
        <topology evidence="1">Multi-pass membrane protein</topology>
    </subcellularLocation>
</comment>
<evidence type="ECO:0000256" key="2">
    <source>
        <dbReference type="ARBA" id="ARBA00006679"/>
    </source>
</evidence>
<dbReference type="GO" id="GO:0005886">
    <property type="term" value="C:plasma membrane"/>
    <property type="evidence" value="ECO:0007669"/>
    <property type="project" value="UniProtKB-SubCell"/>
</dbReference>